<proteinExistence type="predicted"/>
<gene>
    <name evidence="1" type="ORF">R3W88_002000</name>
</gene>
<dbReference type="Proteomes" id="UP001311915">
    <property type="component" value="Unassembled WGS sequence"/>
</dbReference>
<reference evidence="1 2" key="1">
    <citation type="submission" date="2023-10" db="EMBL/GenBank/DDBJ databases">
        <title>Genome-Wide Identification Analysis in wild type Solanum Pinnatisectum Reveals Some Genes Defensing Phytophthora Infestans.</title>
        <authorList>
            <person name="Sun C."/>
        </authorList>
    </citation>
    <scope>NUCLEOTIDE SEQUENCE [LARGE SCALE GENOMIC DNA]</scope>
    <source>
        <strain evidence="1">LQN</strain>
        <tissue evidence="1">Leaf</tissue>
    </source>
</reference>
<evidence type="ECO:0000313" key="2">
    <source>
        <dbReference type="Proteomes" id="UP001311915"/>
    </source>
</evidence>
<accession>A0AAV9MKF6</accession>
<evidence type="ECO:0000313" key="1">
    <source>
        <dbReference type="EMBL" id="KAK4738303.1"/>
    </source>
</evidence>
<organism evidence="1 2">
    <name type="scientific">Solanum pinnatisectum</name>
    <name type="common">tansyleaf nightshade</name>
    <dbReference type="NCBI Taxonomy" id="50273"/>
    <lineage>
        <taxon>Eukaryota</taxon>
        <taxon>Viridiplantae</taxon>
        <taxon>Streptophyta</taxon>
        <taxon>Embryophyta</taxon>
        <taxon>Tracheophyta</taxon>
        <taxon>Spermatophyta</taxon>
        <taxon>Magnoliopsida</taxon>
        <taxon>eudicotyledons</taxon>
        <taxon>Gunneridae</taxon>
        <taxon>Pentapetalae</taxon>
        <taxon>asterids</taxon>
        <taxon>lamiids</taxon>
        <taxon>Solanales</taxon>
        <taxon>Solanaceae</taxon>
        <taxon>Solanoideae</taxon>
        <taxon>Solaneae</taxon>
        <taxon>Solanum</taxon>
    </lineage>
</organism>
<dbReference type="PANTHER" id="PTHR37748">
    <property type="entry name" value="PROTEIN, PUTATIVE-RELATED"/>
    <property type="match status" value="1"/>
</dbReference>
<comment type="caution">
    <text evidence="1">The sequence shown here is derived from an EMBL/GenBank/DDBJ whole genome shotgun (WGS) entry which is preliminary data.</text>
</comment>
<dbReference type="PANTHER" id="PTHR37748:SF1">
    <property type="entry name" value="PROTEIN, PUTATIVE-RELATED"/>
    <property type="match status" value="1"/>
</dbReference>
<protein>
    <submittedName>
        <fullName evidence="1">Uncharacterized protein</fullName>
    </submittedName>
</protein>
<dbReference type="EMBL" id="JAWPEI010000001">
    <property type="protein sequence ID" value="KAK4738303.1"/>
    <property type="molecule type" value="Genomic_DNA"/>
</dbReference>
<dbReference type="AlphaFoldDB" id="A0AAV9MKF6"/>
<name>A0AAV9MKF6_9SOLN</name>
<keyword evidence="2" id="KW-1185">Reference proteome</keyword>
<sequence length="57" mass="6268">MTFFSGLLSCFSSNGVSSRVRDDANKLESSVEKNKKKSLSAPIILSYFPINSPISRL</sequence>